<organism evidence="1 2">
    <name type="scientific">Amanita muscaria (strain Koide BX008)</name>
    <dbReference type="NCBI Taxonomy" id="946122"/>
    <lineage>
        <taxon>Eukaryota</taxon>
        <taxon>Fungi</taxon>
        <taxon>Dikarya</taxon>
        <taxon>Basidiomycota</taxon>
        <taxon>Agaricomycotina</taxon>
        <taxon>Agaricomycetes</taxon>
        <taxon>Agaricomycetidae</taxon>
        <taxon>Agaricales</taxon>
        <taxon>Pluteineae</taxon>
        <taxon>Amanitaceae</taxon>
        <taxon>Amanita</taxon>
    </lineage>
</organism>
<sequence>MRRHGSHVSNSLKTTLNNNVAEGVAGTQLICEGRGLLRHGVRPISSHSADRLSLQQVREDLPTSSQQLL</sequence>
<name>A0A0C2SQI5_AMAMK</name>
<gene>
    <name evidence="1" type="ORF">M378DRAFT_530862</name>
</gene>
<evidence type="ECO:0000313" key="1">
    <source>
        <dbReference type="EMBL" id="KIL65515.1"/>
    </source>
</evidence>
<dbReference type="Proteomes" id="UP000054549">
    <property type="component" value="Unassembled WGS sequence"/>
</dbReference>
<evidence type="ECO:0000313" key="2">
    <source>
        <dbReference type="Proteomes" id="UP000054549"/>
    </source>
</evidence>
<keyword evidence="2" id="KW-1185">Reference proteome</keyword>
<protein>
    <submittedName>
        <fullName evidence="1">Uncharacterized protein</fullName>
    </submittedName>
</protein>
<reference evidence="1 2" key="1">
    <citation type="submission" date="2014-04" db="EMBL/GenBank/DDBJ databases">
        <title>Evolutionary Origins and Diversification of the Mycorrhizal Mutualists.</title>
        <authorList>
            <consortium name="DOE Joint Genome Institute"/>
            <consortium name="Mycorrhizal Genomics Consortium"/>
            <person name="Kohler A."/>
            <person name="Kuo A."/>
            <person name="Nagy L.G."/>
            <person name="Floudas D."/>
            <person name="Copeland A."/>
            <person name="Barry K.W."/>
            <person name="Cichocki N."/>
            <person name="Veneault-Fourrey C."/>
            <person name="LaButti K."/>
            <person name="Lindquist E.A."/>
            <person name="Lipzen A."/>
            <person name="Lundell T."/>
            <person name="Morin E."/>
            <person name="Murat C."/>
            <person name="Riley R."/>
            <person name="Ohm R."/>
            <person name="Sun H."/>
            <person name="Tunlid A."/>
            <person name="Henrissat B."/>
            <person name="Grigoriev I.V."/>
            <person name="Hibbett D.S."/>
            <person name="Martin F."/>
        </authorList>
    </citation>
    <scope>NUCLEOTIDE SEQUENCE [LARGE SCALE GENOMIC DNA]</scope>
    <source>
        <strain evidence="1 2">Koide BX008</strain>
    </source>
</reference>
<proteinExistence type="predicted"/>
<dbReference type="HOGENOM" id="CLU_2775421_0_0_1"/>
<accession>A0A0C2SQI5</accession>
<dbReference type="EMBL" id="KN818242">
    <property type="protein sequence ID" value="KIL65515.1"/>
    <property type="molecule type" value="Genomic_DNA"/>
</dbReference>
<dbReference type="AlphaFoldDB" id="A0A0C2SQI5"/>
<dbReference type="InParanoid" id="A0A0C2SQI5"/>